<name>A0A951PQA8_9CYAN</name>
<comment type="caution">
    <text evidence="1">The sequence shown here is derived from an EMBL/GenBank/DDBJ whole genome shotgun (WGS) entry which is preliminary data.</text>
</comment>
<proteinExistence type="predicted"/>
<evidence type="ECO:0000313" key="2">
    <source>
        <dbReference type="Proteomes" id="UP000753908"/>
    </source>
</evidence>
<evidence type="ECO:0000313" key="1">
    <source>
        <dbReference type="EMBL" id="MBW4546953.1"/>
    </source>
</evidence>
<dbReference type="Proteomes" id="UP000753908">
    <property type="component" value="Unassembled WGS sequence"/>
</dbReference>
<dbReference type="EMBL" id="JAHHIF010000033">
    <property type="protein sequence ID" value="MBW4546953.1"/>
    <property type="molecule type" value="Genomic_DNA"/>
</dbReference>
<organism evidence="1 2">
    <name type="scientific">Symplocastrum torsivum CPER-KK1</name>
    <dbReference type="NCBI Taxonomy" id="450513"/>
    <lineage>
        <taxon>Bacteria</taxon>
        <taxon>Bacillati</taxon>
        <taxon>Cyanobacteriota</taxon>
        <taxon>Cyanophyceae</taxon>
        <taxon>Oscillatoriophycideae</taxon>
        <taxon>Oscillatoriales</taxon>
        <taxon>Microcoleaceae</taxon>
        <taxon>Symplocastrum</taxon>
    </lineage>
</organism>
<protein>
    <submittedName>
        <fullName evidence="1">Uncharacterized protein</fullName>
    </submittedName>
</protein>
<sequence>MTAAVTIQPQGFSVQYPKTQWRVSFVEDAACKFRFVLCGRDFKFEPRDRYRYPSHDDARRAAHCFLELMKRLERSRMKLSVLAEIGLLKFPQETYRQHELWLVVDRTRYTWEAITASGFCLRSQRWYKQPDTAIVKARLQIDRELAVSQIRGVVGWV</sequence>
<accession>A0A951PQA8</accession>
<reference evidence="1" key="1">
    <citation type="submission" date="2021-05" db="EMBL/GenBank/DDBJ databases">
        <authorList>
            <person name="Pietrasiak N."/>
            <person name="Ward R."/>
            <person name="Stajich J.E."/>
            <person name="Kurbessoian T."/>
        </authorList>
    </citation>
    <scope>NUCLEOTIDE SEQUENCE</scope>
    <source>
        <strain evidence="1">CPER-KK1</strain>
    </source>
</reference>
<gene>
    <name evidence="1" type="ORF">KME25_21290</name>
</gene>
<reference evidence="1" key="2">
    <citation type="journal article" date="2022" name="Microbiol. Resour. Announc.">
        <title>Metagenome Sequencing to Explore Phylogenomics of Terrestrial Cyanobacteria.</title>
        <authorList>
            <person name="Ward R.D."/>
            <person name="Stajich J.E."/>
            <person name="Johansen J.R."/>
            <person name="Huntemann M."/>
            <person name="Clum A."/>
            <person name="Foster B."/>
            <person name="Foster B."/>
            <person name="Roux S."/>
            <person name="Palaniappan K."/>
            <person name="Varghese N."/>
            <person name="Mukherjee S."/>
            <person name="Reddy T.B.K."/>
            <person name="Daum C."/>
            <person name="Copeland A."/>
            <person name="Chen I.A."/>
            <person name="Ivanova N.N."/>
            <person name="Kyrpides N.C."/>
            <person name="Shapiro N."/>
            <person name="Eloe-Fadrosh E.A."/>
            <person name="Pietrasiak N."/>
        </authorList>
    </citation>
    <scope>NUCLEOTIDE SEQUENCE</scope>
    <source>
        <strain evidence="1">CPER-KK1</strain>
    </source>
</reference>
<dbReference type="AlphaFoldDB" id="A0A951PQA8"/>